<feature type="chain" id="PRO_5043713489" evidence="1">
    <location>
        <begin position="26"/>
        <end position="104"/>
    </location>
</feature>
<dbReference type="AlphaFoldDB" id="A0AAX4PBS6"/>
<accession>A0AAX4PBS6</accession>
<keyword evidence="1" id="KW-0732">Signal</keyword>
<gene>
    <name evidence="2" type="ORF">HKI87_07g47290</name>
</gene>
<feature type="signal peptide" evidence="1">
    <location>
        <begin position="1"/>
        <end position="25"/>
    </location>
</feature>
<sequence>MKTARAATMILAVLCLGLLSCAVSASEHGQHANRKLLQLQQPWLRLPAYETINPFRIASKVGQQFASRLTFGFLPDQLTALSNGIANVGWNAIEDIGTANNLGK</sequence>
<reference evidence="2 3" key="1">
    <citation type="submission" date="2024-03" db="EMBL/GenBank/DDBJ databases">
        <title>Complete genome sequence of the green alga Chloropicon roscoffensis RCC1871.</title>
        <authorList>
            <person name="Lemieux C."/>
            <person name="Pombert J.-F."/>
            <person name="Otis C."/>
            <person name="Turmel M."/>
        </authorList>
    </citation>
    <scope>NUCLEOTIDE SEQUENCE [LARGE SCALE GENOMIC DNA]</scope>
    <source>
        <strain evidence="2 3">RCC1871</strain>
    </source>
</reference>
<proteinExistence type="predicted"/>
<keyword evidence="3" id="KW-1185">Reference proteome</keyword>
<name>A0AAX4PBS6_9CHLO</name>
<dbReference type="EMBL" id="CP151507">
    <property type="protein sequence ID" value="WZN63184.1"/>
    <property type="molecule type" value="Genomic_DNA"/>
</dbReference>
<evidence type="ECO:0000256" key="1">
    <source>
        <dbReference type="SAM" id="SignalP"/>
    </source>
</evidence>
<protein>
    <submittedName>
        <fullName evidence="2">Uncharacterized protein</fullName>
    </submittedName>
</protein>
<dbReference type="PROSITE" id="PS51257">
    <property type="entry name" value="PROKAR_LIPOPROTEIN"/>
    <property type="match status" value="1"/>
</dbReference>
<evidence type="ECO:0000313" key="2">
    <source>
        <dbReference type="EMBL" id="WZN63184.1"/>
    </source>
</evidence>
<dbReference type="Proteomes" id="UP001472866">
    <property type="component" value="Chromosome 07"/>
</dbReference>
<organism evidence="2 3">
    <name type="scientific">Chloropicon roscoffensis</name>
    <dbReference type="NCBI Taxonomy" id="1461544"/>
    <lineage>
        <taxon>Eukaryota</taxon>
        <taxon>Viridiplantae</taxon>
        <taxon>Chlorophyta</taxon>
        <taxon>Chloropicophyceae</taxon>
        <taxon>Chloropicales</taxon>
        <taxon>Chloropicaceae</taxon>
        <taxon>Chloropicon</taxon>
    </lineage>
</organism>
<evidence type="ECO:0000313" key="3">
    <source>
        <dbReference type="Proteomes" id="UP001472866"/>
    </source>
</evidence>